<dbReference type="GO" id="GO:0005576">
    <property type="term" value="C:extracellular region"/>
    <property type="evidence" value="ECO:0007669"/>
    <property type="project" value="TreeGrafter"/>
</dbReference>
<dbReference type="PROSITE" id="PS51465">
    <property type="entry name" value="KAZAL_2"/>
    <property type="match status" value="2"/>
</dbReference>
<accession>A0AAV4N3A8</accession>
<evidence type="ECO:0000259" key="3">
    <source>
        <dbReference type="PROSITE" id="PS51465"/>
    </source>
</evidence>
<dbReference type="InterPro" id="IPR050653">
    <property type="entry name" value="Prot_Inhib_GrowthFact_Antg"/>
</dbReference>
<gene>
    <name evidence="4" type="primary">fsta</name>
    <name evidence="4" type="ORF">CEXT_221021</name>
</gene>
<dbReference type="FunFam" id="3.30.60.30:FF:000040">
    <property type="entry name" value="Agrin, putative"/>
    <property type="match status" value="1"/>
</dbReference>
<dbReference type="InterPro" id="IPR003645">
    <property type="entry name" value="Fol_N"/>
</dbReference>
<dbReference type="InterPro" id="IPR002350">
    <property type="entry name" value="Kazal_dom"/>
</dbReference>
<evidence type="ECO:0000313" key="4">
    <source>
        <dbReference type="EMBL" id="GIX79183.1"/>
    </source>
</evidence>
<evidence type="ECO:0000256" key="2">
    <source>
        <dbReference type="SAM" id="MobiDB-lite"/>
    </source>
</evidence>
<dbReference type="Gene3D" id="3.30.60.30">
    <property type="match status" value="2"/>
</dbReference>
<evidence type="ECO:0000256" key="1">
    <source>
        <dbReference type="ARBA" id="ARBA00023157"/>
    </source>
</evidence>
<dbReference type="AlphaFoldDB" id="A0AAV4N3A8"/>
<dbReference type="EMBL" id="BPLR01002905">
    <property type="protein sequence ID" value="GIX79183.1"/>
    <property type="molecule type" value="Genomic_DNA"/>
</dbReference>
<reference evidence="4 5" key="1">
    <citation type="submission" date="2021-06" db="EMBL/GenBank/DDBJ databases">
        <title>Caerostris extrusa draft genome.</title>
        <authorList>
            <person name="Kono N."/>
            <person name="Arakawa K."/>
        </authorList>
    </citation>
    <scope>NUCLEOTIDE SEQUENCE [LARGE SCALE GENOMIC DNA]</scope>
</reference>
<dbReference type="SMART" id="SM00280">
    <property type="entry name" value="KAZAL"/>
    <property type="match status" value="2"/>
</dbReference>
<feature type="compositionally biased region" description="Basic and acidic residues" evidence="2">
    <location>
        <begin position="181"/>
        <end position="191"/>
    </location>
</feature>
<name>A0AAV4N3A8_CAEEX</name>
<feature type="compositionally biased region" description="Polar residues" evidence="2">
    <location>
        <begin position="169"/>
        <end position="180"/>
    </location>
</feature>
<evidence type="ECO:0000313" key="5">
    <source>
        <dbReference type="Proteomes" id="UP001054945"/>
    </source>
</evidence>
<comment type="caution">
    <text evidence="4">The sequence shown here is derived from an EMBL/GenBank/DDBJ whole genome shotgun (WGS) entry which is preliminary data.</text>
</comment>
<dbReference type="CDD" id="cd00104">
    <property type="entry name" value="KAZAL_FS"/>
    <property type="match status" value="1"/>
</dbReference>
<protein>
    <submittedName>
        <fullName evidence="4">Follistatin-A</fullName>
    </submittedName>
</protein>
<sequence>MKQDPCEGVECPASQVCQLDEHRNPICRCNSICTPDLRPVCGSDGKTYTNECTLRVEACKSRKSIRIIYTGECSAGANPCESLQCGPNQECDIDRYGIATCQCPPSCEPVMRPVCGSDGHTYHNDCDLNRQSCLMKREVTLSYRGGVRKKSKNPNSCRKGVVFPGGKGSSSNMLSAATNHKNTDTKVTLDS</sequence>
<dbReference type="FunFam" id="3.30.60.30:FF:000072">
    <property type="entry name" value="Agrin, putative"/>
    <property type="match status" value="1"/>
</dbReference>
<dbReference type="InterPro" id="IPR036058">
    <property type="entry name" value="Kazal_dom_sf"/>
</dbReference>
<dbReference type="Pfam" id="PF07648">
    <property type="entry name" value="Kazal_2"/>
    <property type="match status" value="2"/>
</dbReference>
<keyword evidence="1" id="KW-1015">Disulfide bond</keyword>
<proteinExistence type="predicted"/>
<feature type="region of interest" description="Disordered" evidence="2">
    <location>
        <begin position="164"/>
        <end position="191"/>
    </location>
</feature>
<dbReference type="Proteomes" id="UP001054945">
    <property type="component" value="Unassembled WGS sequence"/>
</dbReference>
<dbReference type="GO" id="GO:0030154">
    <property type="term" value="P:cell differentiation"/>
    <property type="evidence" value="ECO:0007669"/>
    <property type="project" value="TreeGrafter"/>
</dbReference>
<keyword evidence="5" id="KW-1185">Reference proteome</keyword>
<organism evidence="4 5">
    <name type="scientific">Caerostris extrusa</name>
    <name type="common">Bark spider</name>
    <name type="synonym">Caerostris bankana</name>
    <dbReference type="NCBI Taxonomy" id="172846"/>
    <lineage>
        <taxon>Eukaryota</taxon>
        <taxon>Metazoa</taxon>
        <taxon>Ecdysozoa</taxon>
        <taxon>Arthropoda</taxon>
        <taxon>Chelicerata</taxon>
        <taxon>Arachnida</taxon>
        <taxon>Araneae</taxon>
        <taxon>Araneomorphae</taxon>
        <taxon>Entelegynae</taxon>
        <taxon>Araneoidea</taxon>
        <taxon>Araneidae</taxon>
        <taxon>Caerostris</taxon>
    </lineage>
</organism>
<dbReference type="SMART" id="SM00274">
    <property type="entry name" value="FOLN"/>
    <property type="match status" value="2"/>
</dbReference>
<dbReference type="SUPFAM" id="SSF100895">
    <property type="entry name" value="Kazal-type serine protease inhibitors"/>
    <property type="match status" value="2"/>
</dbReference>
<dbReference type="PANTHER" id="PTHR10913:SF78">
    <property type="entry name" value="AGRIN"/>
    <property type="match status" value="1"/>
</dbReference>
<feature type="domain" description="Kazal-like" evidence="3">
    <location>
        <begin position="95"/>
        <end position="149"/>
    </location>
</feature>
<feature type="domain" description="Kazal-like" evidence="3">
    <location>
        <begin position="21"/>
        <end position="75"/>
    </location>
</feature>
<dbReference type="PANTHER" id="PTHR10913">
    <property type="entry name" value="FOLLISTATIN-RELATED"/>
    <property type="match status" value="1"/>
</dbReference>